<accession>A0ABR7JA53</accession>
<sequence>MKKTHLIIAFFSILLLNSCEEVVQLDLAEAPAKIVIEASIKWQKGTSGALQKIKLTTTTGFYNTTVPVVSGASVIVKNSSNGIFTFNEISGTGEYVCNNFVPVVNETYTLTVTSNNQTYIATEKLQSVAPITEIIQNDKGGFTGDNIEIKTYFNDPANENNYYLYNYNYSSQVLQNFYVDEDTFYQGNRFFSVSLSDKVKKDDKITVTHFGISKSYYNYLSVLLSIASNGGGSPFQSPPATVRGNIVNMTNATDYPLGYFSLSETDKREYIVQ</sequence>
<dbReference type="RefSeq" id="WP_187010862.1">
    <property type="nucleotide sequence ID" value="NZ_JACRUI010000004.1"/>
</dbReference>
<dbReference type="InterPro" id="IPR025345">
    <property type="entry name" value="DUF4249"/>
</dbReference>
<name>A0ABR7JA53_9FLAO</name>
<reference evidence="1 2" key="1">
    <citation type="submission" date="2020-08" db="EMBL/GenBank/DDBJ databases">
        <title>Description of novel Flavobacterium F-380 isolate.</title>
        <authorList>
            <person name="Saticioglu I.B."/>
            <person name="Duman M."/>
            <person name="Altun S."/>
        </authorList>
    </citation>
    <scope>NUCLEOTIDE SEQUENCE [LARGE SCALE GENOMIC DNA]</scope>
    <source>
        <strain evidence="1 2">F-380</strain>
    </source>
</reference>
<dbReference type="Pfam" id="PF14054">
    <property type="entry name" value="DUF4249"/>
    <property type="match status" value="1"/>
</dbReference>
<dbReference type="Proteomes" id="UP000629963">
    <property type="component" value="Unassembled WGS sequence"/>
</dbReference>
<dbReference type="EMBL" id="JACRUJ010000004">
    <property type="protein sequence ID" value="MBC5842375.1"/>
    <property type="molecule type" value="Genomic_DNA"/>
</dbReference>
<gene>
    <name evidence="1" type="ORF">H8R23_13240</name>
</gene>
<protein>
    <submittedName>
        <fullName evidence="1">DUF4249 family protein</fullName>
    </submittedName>
</protein>
<keyword evidence="2" id="KW-1185">Reference proteome</keyword>
<evidence type="ECO:0000313" key="1">
    <source>
        <dbReference type="EMBL" id="MBC5842375.1"/>
    </source>
</evidence>
<proteinExistence type="predicted"/>
<evidence type="ECO:0000313" key="2">
    <source>
        <dbReference type="Proteomes" id="UP000629963"/>
    </source>
</evidence>
<organism evidence="1 2">
    <name type="scientific">Flavobacterium kayseriense</name>
    <dbReference type="NCBI Taxonomy" id="2764714"/>
    <lineage>
        <taxon>Bacteria</taxon>
        <taxon>Pseudomonadati</taxon>
        <taxon>Bacteroidota</taxon>
        <taxon>Flavobacteriia</taxon>
        <taxon>Flavobacteriales</taxon>
        <taxon>Flavobacteriaceae</taxon>
        <taxon>Flavobacterium</taxon>
    </lineage>
</organism>
<comment type="caution">
    <text evidence="1">The sequence shown here is derived from an EMBL/GenBank/DDBJ whole genome shotgun (WGS) entry which is preliminary data.</text>
</comment>